<gene>
    <name evidence="3" type="primary">106050719</name>
</gene>
<dbReference type="PANTHER" id="PTHR43544:SF7">
    <property type="entry name" value="NADB-LER2"/>
    <property type="match status" value="1"/>
</dbReference>
<sequence>MPLTARTILITGASRGLGLEFVKQIVKSSTPPEVVIATCRNPEKAVDLQNIAQGNPILKVIKLDVETDDDLESAFQETKAAVGDLGLNLLINNAGIYDKGKPGTLADISRESMQNHFNINVSGPIAVAQKFLPLIKQAASQSNVKKITPNKAGIIMVSSIMGSQQLTYKDGNGACLHYKCSKTAITMASILMARELKEAGIFVAALHPGWVRTDMGTSQAPLSPEESIEACLNVIGNAGEDVNGKLISFTGDILPY</sequence>
<dbReference type="PRINTS" id="PR00081">
    <property type="entry name" value="GDHRDH"/>
</dbReference>
<accession>A0A2C9K4C0</accession>
<dbReference type="SUPFAM" id="SSF51735">
    <property type="entry name" value="NAD(P)-binding Rossmann-fold domains"/>
    <property type="match status" value="1"/>
</dbReference>
<evidence type="ECO:0000256" key="2">
    <source>
        <dbReference type="ARBA" id="ARBA00023002"/>
    </source>
</evidence>
<dbReference type="GO" id="GO:0005737">
    <property type="term" value="C:cytoplasm"/>
    <property type="evidence" value="ECO:0007669"/>
    <property type="project" value="TreeGrafter"/>
</dbReference>
<dbReference type="InterPro" id="IPR051468">
    <property type="entry name" value="Fungal_SecMetab_SDRs"/>
</dbReference>
<dbReference type="Proteomes" id="UP000076420">
    <property type="component" value="Unassembled WGS sequence"/>
</dbReference>
<dbReference type="OrthoDB" id="5296at2759"/>
<reference evidence="3" key="1">
    <citation type="submission" date="2020-05" db="UniProtKB">
        <authorList>
            <consortium name="EnsemblMetazoa"/>
        </authorList>
    </citation>
    <scope>IDENTIFICATION</scope>
    <source>
        <strain evidence="3">BB02</strain>
    </source>
</reference>
<dbReference type="CDD" id="cd05325">
    <property type="entry name" value="carb_red_sniffer_like_SDR_c"/>
    <property type="match status" value="1"/>
</dbReference>
<evidence type="ECO:0000313" key="3">
    <source>
        <dbReference type="EnsemblMetazoa" id="BGLB012962-PB"/>
    </source>
</evidence>
<keyword evidence="2" id="KW-0560">Oxidoreductase</keyword>
<organism evidence="3 4">
    <name type="scientific">Biomphalaria glabrata</name>
    <name type="common">Bloodfluke planorb</name>
    <name type="synonym">Freshwater snail</name>
    <dbReference type="NCBI Taxonomy" id="6526"/>
    <lineage>
        <taxon>Eukaryota</taxon>
        <taxon>Metazoa</taxon>
        <taxon>Spiralia</taxon>
        <taxon>Lophotrochozoa</taxon>
        <taxon>Mollusca</taxon>
        <taxon>Gastropoda</taxon>
        <taxon>Heterobranchia</taxon>
        <taxon>Euthyneura</taxon>
        <taxon>Panpulmonata</taxon>
        <taxon>Hygrophila</taxon>
        <taxon>Lymnaeoidea</taxon>
        <taxon>Planorbidae</taxon>
        <taxon>Biomphalaria</taxon>
    </lineage>
</organism>
<dbReference type="Pfam" id="PF00106">
    <property type="entry name" value="adh_short"/>
    <property type="match status" value="1"/>
</dbReference>
<dbReference type="PANTHER" id="PTHR43544">
    <property type="entry name" value="SHORT-CHAIN DEHYDROGENASE/REDUCTASE"/>
    <property type="match status" value="1"/>
</dbReference>
<dbReference type="VEuPathDB" id="VectorBase:BGLAX_037497"/>
<evidence type="ECO:0000256" key="1">
    <source>
        <dbReference type="ARBA" id="ARBA00022857"/>
    </source>
</evidence>
<proteinExistence type="predicted"/>
<keyword evidence="1" id="KW-0521">NADP</keyword>
<dbReference type="AlphaFoldDB" id="A0A2C9K4C0"/>
<dbReference type="EnsemblMetazoa" id="BGLB012962-RB">
    <property type="protein sequence ID" value="BGLB012962-PB"/>
    <property type="gene ID" value="BGLB012962"/>
</dbReference>
<dbReference type="Gene3D" id="3.40.50.720">
    <property type="entry name" value="NAD(P)-binding Rossmann-like Domain"/>
    <property type="match status" value="1"/>
</dbReference>
<dbReference type="VEuPathDB" id="VectorBase:BGLB012962"/>
<dbReference type="KEGG" id="bgt:106050719"/>
<name>A0A2C9K4C0_BIOGL</name>
<protein>
    <recommendedName>
        <fullName evidence="5">C-factor</fullName>
    </recommendedName>
</protein>
<evidence type="ECO:0000313" key="4">
    <source>
        <dbReference type="Proteomes" id="UP000076420"/>
    </source>
</evidence>
<dbReference type="InterPro" id="IPR002347">
    <property type="entry name" value="SDR_fam"/>
</dbReference>
<dbReference type="InterPro" id="IPR036291">
    <property type="entry name" value="NAD(P)-bd_dom_sf"/>
</dbReference>
<dbReference type="RefSeq" id="XP_013061200.2">
    <property type="nucleotide sequence ID" value="XM_013205746.2"/>
</dbReference>
<evidence type="ECO:0008006" key="5">
    <source>
        <dbReference type="Google" id="ProtNLM"/>
    </source>
</evidence>
<dbReference type="GO" id="GO:0016491">
    <property type="term" value="F:oxidoreductase activity"/>
    <property type="evidence" value="ECO:0007669"/>
    <property type="project" value="UniProtKB-KW"/>
</dbReference>